<keyword evidence="2" id="KW-0472">Membrane</keyword>
<proteinExistence type="predicted"/>
<feature type="compositionally biased region" description="Polar residues" evidence="1">
    <location>
        <begin position="96"/>
        <end position="111"/>
    </location>
</feature>
<dbReference type="VEuPathDB" id="FungiDB:KRP22_11472"/>
<feature type="compositionally biased region" description="Basic and acidic residues" evidence="1">
    <location>
        <begin position="273"/>
        <end position="289"/>
    </location>
</feature>
<reference evidence="3" key="2">
    <citation type="submission" date="2015-06" db="UniProtKB">
        <authorList>
            <consortium name="EnsemblProtists"/>
        </authorList>
    </citation>
    <scope>IDENTIFICATION</scope>
    <source>
        <strain evidence="3">Pr102</strain>
    </source>
</reference>
<dbReference type="InParanoid" id="H3GK40"/>
<dbReference type="VEuPathDB" id="FungiDB:KRP23_11299"/>
<evidence type="ECO:0000313" key="3">
    <source>
        <dbReference type="EnsemblProtists" id="Phyra76597"/>
    </source>
</evidence>
<organism evidence="3 4">
    <name type="scientific">Phytophthora ramorum</name>
    <name type="common">Sudden oak death agent</name>
    <dbReference type="NCBI Taxonomy" id="164328"/>
    <lineage>
        <taxon>Eukaryota</taxon>
        <taxon>Sar</taxon>
        <taxon>Stramenopiles</taxon>
        <taxon>Oomycota</taxon>
        <taxon>Peronosporomycetes</taxon>
        <taxon>Peronosporales</taxon>
        <taxon>Peronosporaceae</taxon>
        <taxon>Phytophthora</taxon>
    </lineage>
</organism>
<feature type="compositionally biased region" description="Polar residues" evidence="1">
    <location>
        <begin position="191"/>
        <end position="210"/>
    </location>
</feature>
<protein>
    <submittedName>
        <fullName evidence="3">Uncharacterized protein</fullName>
    </submittedName>
</protein>
<dbReference type="eggNOG" id="ENOG502SC6B">
    <property type="taxonomic scope" value="Eukaryota"/>
</dbReference>
<feature type="region of interest" description="Disordered" evidence="1">
    <location>
        <begin position="431"/>
        <end position="549"/>
    </location>
</feature>
<name>H3GK40_PHYRM</name>
<feature type="compositionally biased region" description="Basic and acidic residues" evidence="1">
    <location>
        <begin position="378"/>
        <end position="390"/>
    </location>
</feature>
<evidence type="ECO:0000256" key="1">
    <source>
        <dbReference type="SAM" id="MobiDB-lite"/>
    </source>
</evidence>
<dbReference type="EnsemblProtists" id="Phyra76597">
    <property type="protein sequence ID" value="Phyra76597"/>
    <property type="gene ID" value="Phyra76597"/>
</dbReference>
<keyword evidence="2" id="KW-0812">Transmembrane</keyword>
<dbReference type="HOGENOM" id="CLU_415329_0_0_1"/>
<keyword evidence="4" id="KW-1185">Reference proteome</keyword>
<feature type="region of interest" description="Disordered" evidence="1">
    <location>
        <begin position="594"/>
        <end position="621"/>
    </location>
</feature>
<dbReference type="OMA" id="SEMGNTC"/>
<feature type="region of interest" description="Disordered" evidence="1">
    <location>
        <begin position="179"/>
        <end position="416"/>
    </location>
</feature>
<feature type="compositionally biased region" description="Polar residues" evidence="1">
    <location>
        <begin position="493"/>
        <end position="512"/>
    </location>
</feature>
<feature type="compositionally biased region" description="Polar residues" evidence="1">
    <location>
        <begin position="520"/>
        <end position="531"/>
    </location>
</feature>
<feature type="transmembrane region" description="Helical" evidence="2">
    <location>
        <begin position="151"/>
        <end position="170"/>
    </location>
</feature>
<dbReference type="AlphaFoldDB" id="H3GK40"/>
<evidence type="ECO:0000313" key="4">
    <source>
        <dbReference type="Proteomes" id="UP000005238"/>
    </source>
</evidence>
<reference evidence="4" key="1">
    <citation type="journal article" date="2006" name="Science">
        <title>Phytophthora genome sequences uncover evolutionary origins and mechanisms of pathogenesis.</title>
        <authorList>
            <person name="Tyler B.M."/>
            <person name="Tripathy S."/>
            <person name="Zhang X."/>
            <person name="Dehal P."/>
            <person name="Jiang R.H."/>
            <person name="Aerts A."/>
            <person name="Arredondo F.D."/>
            <person name="Baxter L."/>
            <person name="Bensasson D."/>
            <person name="Beynon J.L."/>
            <person name="Chapman J."/>
            <person name="Damasceno C.M."/>
            <person name="Dorrance A.E."/>
            <person name="Dou D."/>
            <person name="Dickerman A.W."/>
            <person name="Dubchak I.L."/>
            <person name="Garbelotto M."/>
            <person name="Gijzen M."/>
            <person name="Gordon S.G."/>
            <person name="Govers F."/>
            <person name="Grunwald N.J."/>
            <person name="Huang W."/>
            <person name="Ivors K.L."/>
            <person name="Jones R.W."/>
            <person name="Kamoun S."/>
            <person name="Krampis K."/>
            <person name="Lamour K.H."/>
            <person name="Lee M.K."/>
            <person name="McDonald W.H."/>
            <person name="Medina M."/>
            <person name="Meijer H.J."/>
            <person name="Nordberg E.K."/>
            <person name="Maclean D.J."/>
            <person name="Ospina-Giraldo M.D."/>
            <person name="Morris P.F."/>
            <person name="Phuntumart V."/>
            <person name="Putnam N.H."/>
            <person name="Rash S."/>
            <person name="Rose J.K."/>
            <person name="Sakihama Y."/>
            <person name="Salamov A.A."/>
            <person name="Savidor A."/>
            <person name="Scheuring C.F."/>
            <person name="Smith B.M."/>
            <person name="Sobral B.W."/>
            <person name="Terry A."/>
            <person name="Torto-Alalibo T.A."/>
            <person name="Win J."/>
            <person name="Xu Z."/>
            <person name="Zhang H."/>
            <person name="Grigoriev I.V."/>
            <person name="Rokhsar D.S."/>
            <person name="Boore J.L."/>
        </authorList>
    </citation>
    <scope>NUCLEOTIDE SEQUENCE [LARGE SCALE GENOMIC DNA]</scope>
    <source>
        <strain evidence="4">Pr102</strain>
    </source>
</reference>
<accession>H3GK40</accession>
<feature type="compositionally biased region" description="Pro residues" evidence="1">
    <location>
        <begin position="433"/>
        <end position="444"/>
    </location>
</feature>
<keyword evidence="2" id="KW-1133">Transmembrane helix</keyword>
<dbReference type="EMBL" id="DS566016">
    <property type="status" value="NOT_ANNOTATED_CDS"/>
    <property type="molecule type" value="Genomic_DNA"/>
</dbReference>
<evidence type="ECO:0000256" key="2">
    <source>
        <dbReference type="SAM" id="Phobius"/>
    </source>
</evidence>
<dbReference type="Proteomes" id="UP000005238">
    <property type="component" value="Unassembled WGS sequence"/>
</dbReference>
<feature type="compositionally biased region" description="Basic and acidic residues" evidence="1">
    <location>
        <begin position="296"/>
        <end position="334"/>
    </location>
</feature>
<feature type="region of interest" description="Disordered" evidence="1">
    <location>
        <begin position="89"/>
        <end position="111"/>
    </location>
</feature>
<sequence>MSVSDVCSVDVQALYLEDPGNKKDIAGYVLCSEMGNTCVKNGCSCRSAESAVVNGSTTYFAVCVVLKNGADCVTSGDDYVTCATDSSSGSAASSEPEAQNESSVAAISTTNTKATTESKSVASTSASGSGSVDIVSVSSNAASAATMSTTVMIVIIVVAVVFVALVSWVVRTYCMGRSAKQSKLSSRRNRSINFDATSPTNLTGRTSATPSFPAFDRRTRAMQSPTAGGRGRGEPRGANTPRGRGNPDMPRGRNTPRGRDAGNREPNSGRGRRNPDLDFGRVRSEREPASGRGRRKPEVELGRIRSDREPTSGRGRKNPDLEFGARGRGDREPTSGRGRRNPDMPNGAHAGMQREPNSGRGRRSPDMPRGKYQVEPPMRPDRTPPRDQRVKQHVTPRLPAARPAPEPPGGTVFTGRNTYERVAQFAQLAAFEAPPPPPPRPQRPIQPVKVADAIPKHARGPAPNAKPARPAPPKRPGFYIPEDPAALDYASMSPKTSRSLAPSVASSATTIVAQGRNRPTPLQQGRRQQYSAPAPPRFQSNSLDDSGFESKFESKFEASGNYDDSFVSEVSSMAWSGASGLSDESYYQAAPSNTARIPVIDAPNDDDEGSEADNYSDWGHSTQASEAFRSTAASDASFFSVNSDFTDTQTTAFKEREF</sequence>